<dbReference type="InterPro" id="IPR029044">
    <property type="entry name" value="Nucleotide-diphossugar_trans"/>
</dbReference>
<dbReference type="EMBL" id="FONL01000005">
    <property type="protein sequence ID" value="SFE40763.1"/>
    <property type="molecule type" value="Genomic_DNA"/>
</dbReference>
<reference evidence="3 4" key="1">
    <citation type="submission" date="2016-10" db="EMBL/GenBank/DDBJ databases">
        <authorList>
            <person name="de Groot N.N."/>
        </authorList>
    </citation>
    <scope>NUCLEOTIDE SEQUENCE [LARGE SCALE GENOMIC DNA]</scope>
    <source>
        <strain evidence="3 4">DSM 9236</strain>
    </source>
</reference>
<dbReference type="Pfam" id="PF00535">
    <property type="entry name" value="Glycos_transf_2"/>
    <property type="match status" value="1"/>
</dbReference>
<feature type="domain" description="Galactofuranosyltransferase GlfT2 N-terminal" evidence="2">
    <location>
        <begin position="5"/>
        <end position="92"/>
    </location>
</feature>
<gene>
    <name evidence="3" type="ORF">SAMN05216245_105108</name>
</gene>
<keyword evidence="4" id="KW-1185">Reference proteome</keyword>
<sequence>MECILQNIVLPNREVCAETNLYLRHDKGVVVYEDKIVFEKDTACDFSTYFNSFSLNKWLEYTNLDNIGISMVLEGRFFVEVYSTIWFKGQVIQDCVYSKEFSCPMPVEIKVPVDISKNDNIYFRLISLQENSVAKKCAYYTDVNETTLNPVNIDLVMCTFKREEYIKRNIKLLKDNFLEAKKYNASGHYNVIVVDNGQTLKKEDIETGDGKVQLYPNLNTGGAGGFSRGMIESLKQKRATHILFMDDDVLVQIEAFERTYNLLRLLKEEYKDAFLGGAMFRMDQKNIQHENLAAFRGSYLLGMKGGLNVADYINVLFNEKFEKLDNMYCAWWYCCMPVTMLGLDNLPYPFFIRMDDMEFSIRNIKHCMSMNGISVWHEAFDKKYSALMENYFMFRNNMVVNTIHMNYPLTGHIKFFMRRFVKEIFRYDYPGAELLLDGVERFLEGPEFFKNVDTVEDLKVHGAKQLKTKPIQEITEMEPFWGAYWQDVDNVYEGKLKKIFRFLTINGHLLPDFFFKERGYAEYGYFTNSKMYFCKKMLLGCDRNFDTGVILKIDRMKCFSLICRYIKLNISLVLNYQKLRKEYKNSFKEMTGIDFWKKYLKLEV</sequence>
<accession>A0A1I2ACP9</accession>
<dbReference type="InterPro" id="IPR001173">
    <property type="entry name" value="Glyco_trans_2-like"/>
</dbReference>
<proteinExistence type="predicted"/>
<evidence type="ECO:0000259" key="1">
    <source>
        <dbReference type="Pfam" id="PF00535"/>
    </source>
</evidence>
<dbReference type="Gene3D" id="3.90.550.60">
    <property type="match status" value="1"/>
</dbReference>
<organism evidence="3 4">
    <name type="scientific">Succiniclasticum ruminis DSM 9236</name>
    <dbReference type="NCBI Taxonomy" id="1123323"/>
    <lineage>
        <taxon>Bacteria</taxon>
        <taxon>Bacillati</taxon>
        <taxon>Bacillota</taxon>
        <taxon>Negativicutes</taxon>
        <taxon>Acidaminococcales</taxon>
        <taxon>Acidaminococcaceae</taxon>
        <taxon>Succiniclasticum</taxon>
    </lineage>
</organism>
<dbReference type="STRING" id="1123323.SAMN05216245_105108"/>
<dbReference type="RefSeq" id="WP_093913287.1">
    <property type="nucleotide sequence ID" value="NZ_FONL01000005.1"/>
</dbReference>
<evidence type="ECO:0000259" key="2">
    <source>
        <dbReference type="Pfam" id="PF17994"/>
    </source>
</evidence>
<dbReference type="AlphaFoldDB" id="A0A1I2ACP9"/>
<dbReference type="InterPro" id="IPR040492">
    <property type="entry name" value="GlfT2_N"/>
</dbReference>
<evidence type="ECO:0000313" key="4">
    <source>
        <dbReference type="Proteomes" id="UP000198896"/>
    </source>
</evidence>
<dbReference type="GO" id="GO:0016740">
    <property type="term" value="F:transferase activity"/>
    <property type="evidence" value="ECO:0007669"/>
    <property type="project" value="UniProtKB-KW"/>
</dbReference>
<protein>
    <submittedName>
        <fullName evidence="3">Glycosyltransferase, GT2 family</fullName>
    </submittedName>
</protein>
<evidence type="ECO:0000313" key="3">
    <source>
        <dbReference type="EMBL" id="SFE40763.1"/>
    </source>
</evidence>
<keyword evidence="3" id="KW-0808">Transferase</keyword>
<dbReference type="Proteomes" id="UP000198896">
    <property type="component" value="Unassembled WGS sequence"/>
</dbReference>
<dbReference type="Pfam" id="PF17994">
    <property type="entry name" value="Glft2_N"/>
    <property type="match status" value="1"/>
</dbReference>
<dbReference type="SUPFAM" id="SSF53448">
    <property type="entry name" value="Nucleotide-diphospho-sugar transferases"/>
    <property type="match status" value="1"/>
</dbReference>
<feature type="domain" description="Glycosyltransferase 2-like" evidence="1">
    <location>
        <begin position="155"/>
        <end position="292"/>
    </location>
</feature>
<dbReference type="OrthoDB" id="8936324at2"/>
<name>A0A1I2ACP9_9FIRM</name>